<dbReference type="Proteomes" id="UP001472677">
    <property type="component" value="Unassembled WGS sequence"/>
</dbReference>
<accession>A0ABR2B7D4</accession>
<feature type="region of interest" description="Disordered" evidence="1">
    <location>
        <begin position="1"/>
        <end position="33"/>
    </location>
</feature>
<evidence type="ECO:0000313" key="3">
    <source>
        <dbReference type="Proteomes" id="UP001472677"/>
    </source>
</evidence>
<name>A0ABR2B7D4_9ROSI</name>
<protein>
    <submittedName>
        <fullName evidence="2">Uncharacterized protein</fullName>
    </submittedName>
</protein>
<feature type="region of interest" description="Disordered" evidence="1">
    <location>
        <begin position="340"/>
        <end position="400"/>
    </location>
</feature>
<dbReference type="EMBL" id="JBBPBM010000175">
    <property type="protein sequence ID" value="KAK8502191.1"/>
    <property type="molecule type" value="Genomic_DNA"/>
</dbReference>
<feature type="compositionally biased region" description="Basic and acidic residues" evidence="1">
    <location>
        <begin position="16"/>
        <end position="33"/>
    </location>
</feature>
<evidence type="ECO:0000256" key="1">
    <source>
        <dbReference type="SAM" id="MobiDB-lite"/>
    </source>
</evidence>
<organism evidence="2 3">
    <name type="scientific">Hibiscus sabdariffa</name>
    <name type="common">roselle</name>
    <dbReference type="NCBI Taxonomy" id="183260"/>
    <lineage>
        <taxon>Eukaryota</taxon>
        <taxon>Viridiplantae</taxon>
        <taxon>Streptophyta</taxon>
        <taxon>Embryophyta</taxon>
        <taxon>Tracheophyta</taxon>
        <taxon>Spermatophyta</taxon>
        <taxon>Magnoliopsida</taxon>
        <taxon>eudicotyledons</taxon>
        <taxon>Gunneridae</taxon>
        <taxon>Pentapetalae</taxon>
        <taxon>rosids</taxon>
        <taxon>malvids</taxon>
        <taxon>Malvales</taxon>
        <taxon>Malvaceae</taxon>
        <taxon>Malvoideae</taxon>
        <taxon>Hibiscus</taxon>
    </lineage>
</organism>
<reference evidence="2 3" key="1">
    <citation type="journal article" date="2024" name="G3 (Bethesda)">
        <title>Genome assembly of Hibiscus sabdariffa L. provides insights into metabolisms of medicinal natural products.</title>
        <authorList>
            <person name="Kim T."/>
        </authorList>
    </citation>
    <scope>NUCLEOTIDE SEQUENCE [LARGE SCALE GENOMIC DNA]</scope>
    <source>
        <strain evidence="2">TK-2024</strain>
        <tissue evidence="2">Old leaves</tissue>
    </source>
</reference>
<gene>
    <name evidence="2" type="ORF">V6N12_042689</name>
</gene>
<proteinExistence type="predicted"/>
<sequence>MFGNVDFPVLSSSPALERHGSPPPAEEQRATKKVKNRLDEIDGMHLTEVHEAGLDVGSDEPMGDGEGDGDQPVHVNSVEAVSEASLGVTRSYATAVSGSKAAKETVKSVPNSDDIVVLDEDVFVDESGPYTFLAILSSGEQGSLVARGGHSFPFSGDKRHEVTTEELYGPWMVAGDRKRRPRKQLVTDKGMNLNNGKSRFNVLATEAAEADVPEVGVSIPSVAHVSTKAGPSLTSGKRANVQGVQSSTHVAIDTELDDVVVEPMVPGRTLLVIGSSSGLLGRHKAVTIVDDGFDLEGGKRGGFKKGLSSPGKLRLQVRKQSAFKAPNLPRLSEWINTLPSREGADKQTPVVTNSASAQADPPDPIAPFQNMHENGPGVSQDDSEMAQVVDMNRPGQTLEC</sequence>
<comment type="caution">
    <text evidence="2">The sequence shown here is derived from an EMBL/GenBank/DDBJ whole genome shotgun (WGS) entry which is preliminary data.</text>
</comment>
<keyword evidence="3" id="KW-1185">Reference proteome</keyword>
<evidence type="ECO:0000313" key="2">
    <source>
        <dbReference type="EMBL" id="KAK8502191.1"/>
    </source>
</evidence>